<name>A0A1P8F7J9_9CHLR</name>
<dbReference type="EMBL" id="CP018258">
    <property type="protein sequence ID" value="APV44466.1"/>
    <property type="molecule type" value="Genomic_DNA"/>
</dbReference>
<reference evidence="2" key="1">
    <citation type="submission" date="2016-11" db="EMBL/GenBank/DDBJ databases">
        <title>Dehalogenimonas formicexedens sp. nov., a chlorinated alkane respiring bacterium isolated from contaminated groundwater.</title>
        <authorList>
            <person name="Key T.A."/>
            <person name="Bowman K.S."/>
            <person name="Lee I."/>
            <person name="Chun J."/>
            <person name="Albuquerque L."/>
            <person name="da Costa M.S."/>
            <person name="Rainey F.A."/>
            <person name="Moe W.M."/>
        </authorList>
    </citation>
    <scope>NUCLEOTIDE SEQUENCE [LARGE SCALE GENOMIC DNA]</scope>
    <source>
        <strain evidence="2">NSZ-14</strain>
    </source>
</reference>
<keyword evidence="2" id="KW-1185">Reference proteome</keyword>
<dbReference type="STRING" id="1839801.Dform_01132"/>
<accession>A0A1P8F7J9</accession>
<gene>
    <name evidence="1" type="ORF">Dform_01132</name>
</gene>
<proteinExistence type="predicted"/>
<dbReference type="RefSeq" id="WP_158513473.1">
    <property type="nucleotide sequence ID" value="NZ_CP018258.1"/>
</dbReference>
<protein>
    <submittedName>
        <fullName evidence="1">Uncharacterized protein</fullName>
    </submittedName>
</protein>
<organism evidence="1 2">
    <name type="scientific">Dehalogenimonas formicexedens</name>
    <dbReference type="NCBI Taxonomy" id="1839801"/>
    <lineage>
        <taxon>Bacteria</taxon>
        <taxon>Bacillati</taxon>
        <taxon>Chloroflexota</taxon>
        <taxon>Dehalococcoidia</taxon>
        <taxon>Dehalococcoidales</taxon>
        <taxon>Dehalococcoidaceae</taxon>
        <taxon>Dehalogenimonas</taxon>
    </lineage>
</organism>
<dbReference type="KEGG" id="dfo:Dform_01132"/>
<dbReference type="Proteomes" id="UP000185934">
    <property type="component" value="Chromosome"/>
</dbReference>
<evidence type="ECO:0000313" key="1">
    <source>
        <dbReference type="EMBL" id="APV44466.1"/>
    </source>
</evidence>
<sequence>MGWLVPIQFQAIYGSLDLDILSHGLSAWRFTLSKSKLLDWVQLDPANIFVRLQLLIVYISTIQSGFRDTNRFSKKDNPLRHCCLVVELRETTINTGFRGMMPLQLRLGLANGHFGAELHGQTFQLSGSPSCELAGF</sequence>
<dbReference type="AlphaFoldDB" id="A0A1P8F7J9"/>
<evidence type="ECO:0000313" key="2">
    <source>
        <dbReference type="Proteomes" id="UP000185934"/>
    </source>
</evidence>